<dbReference type="eggNOG" id="KOG3886">
    <property type="taxonomic scope" value="Eukaryota"/>
</dbReference>
<dbReference type="GO" id="GO:0003924">
    <property type="term" value="F:GTPase activity"/>
    <property type="evidence" value="ECO:0007669"/>
    <property type="project" value="TreeGrafter"/>
</dbReference>
<accession>B0EEH4</accession>
<dbReference type="Gene3D" id="3.40.50.300">
    <property type="entry name" value="P-loop containing nucleotide triphosphate hydrolases"/>
    <property type="match status" value="1"/>
</dbReference>
<dbReference type="FunFam" id="3.40.50.300:FF:000488">
    <property type="entry name" value="Small monomeric GTPase (Gtr1)"/>
    <property type="match status" value="1"/>
</dbReference>
<keyword evidence="3" id="KW-0342">GTP-binding</keyword>
<dbReference type="GO" id="GO:1990131">
    <property type="term" value="C:Gtr1-Gtr2 GTPase complex"/>
    <property type="evidence" value="ECO:0007669"/>
    <property type="project" value="TreeGrafter"/>
</dbReference>
<comment type="similarity">
    <text evidence="1">Belongs to the GTR/RAG GTP-binding protein family.</text>
</comment>
<dbReference type="OMA" id="LIPNMQD"/>
<keyword evidence="5" id="KW-1185">Reference proteome</keyword>
<dbReference type="RefSeq" id="XP_001736675.1">
    <property type="nucleotide sequence ID" value="XM_001736623.1"/>
</dbReference>
<dbReference type="InterPro" id="IPR039397">
    <property type="entry name" value="RagA/B"/>
</dbReference>
<dbReference type="GO" id="GO:0010507">
    <property type="term" value="P:negative regulation of autophagy"/>
    <property type="evidence" value="ECO:0007669"/>
    <property type="project" value="TreeGrafter"/>
</dbReference>
<dbReference type="InterPro" id="IPR027417">
    <property type="entry name" value="P-loop_NTPase"/>
</dbReference>
<dbReference type="GO" id="GO:0005634">
    <property type="term" value="C:nucleus"/>
    <property type="evidence" value="ECO:0007669"/>
    <property type="project" value="TreeGrafter"/>
</dbReference>
<dbReference type="EMBL" id="DS548949">
    <property type="protein sequence ID" value="EDR27088.1"/>
    <property type="molecule type" value="Genomic_DNA"/>
</dbReference>
<gene>
    <name evidence="4" type="ORF">EDI_135420</name>
</gene>
<dbReference type="Gene3D" id="3.30.450.190">
    <property type="match status" value="1"/>
</dbReference>
<dbReference type="GO" id="GO:1904263">
    <property type="term" value="P:positive regulation of TORC1 signaling"/>
    <property type="evidence" value="ECO:0007669"/>
    <property type="project" value="TreeGrafter"/>
</dbReference>
<sequence>MNKVVRKKVLLMGRSGSGKTSMRTILFSNYLPTQTRQLQVTIDVNHSQISFLGNYTLNLWDCGGQKQFMDMYLGAQKSQTFKKVEALIYVFDVTSETFDKDIQEYRAVLERLYEYSPDAKLFTLIHKMDVFEEDEKGYQYLQKEGKIKLVSKPFRVVSYPTSIYDDTLYSAWSAITYSLIPMITEVEDKLNSFCNFIEADEIVVYEASSLLVISYSSRVEFDESRRFENISTSIKSFYHSCTDLKKTQFKNIRVELPDKKVYFDTFTSSTFIMVIFSNPCLTFTNVAMNVKAIRNKFEDLIGFKGDDY</sequence>
<dbReference type="InterPro" id="IPR006762">
    <property type="entry name" value="Gtr1_RagA"/>
</dbReference>
<keyword evidence="2" id="KW-0547">Nucleotide-binding</keyword>
<dbReference type="GeneID" id="5881671"/>
<evidence type="ECO:0000313" key="4">
    <source>
        <dbReference type="EMBL" id="EDR27088.1"/>
    </source>
</evidence>
<dbReference type="GO" id="GO:0005525">
    <property type="term" value="F:GTP binding"/>
    <property type="evidence" value="ECO:0007669"/>
    <property type="project" value="UniProtKB-KW"/>
</dbReference>
<dbReference type="Pfam" id="PF04670">
    <property type="entry name" value="Gtr1_RagA"/>
    <property type="match status" value="1"/>
</dbReference>
<dbReference type="Proteomes" id="UP000008076">
    <property type="component" value="Unassembled WGS sequence"/>
</dbReference>
<name>B0EEH4_ENTDS</name>
<dbReference type="PANTHER" id="PTHR11259:SF1">
    <property type="entry name" value="RAS-RELATED GTP-BINDING PROTEIN"/>
    <property type="match status" value="1"/>
</dbReference>
<evidence type="ECO:0000313" key="5">
    <source>
        <dbReference type="Proteomes" id="UP000008076"/>
    </source>
</evidence>
<organism evidence="5">
    <name type="scientific">Entamoeba dispar (strain ATCC PRA-260 / SAW760)</name>
    <dbReference type="NCBI Taxonomy" id="370354"/>
    <lineage>
        <taxon>Eukaryota</taxon>
        <taxon>Amoebozoa</taxon>
        <taxon>Evosea</taxon>
        <taxon>Archamoebae</taxon>
        <taxon>Mastigamoebida</taxon>
        <taxon>Entamoebidae</taxon>
        <taxon>Entamoeba</taxon>
    </lineage>
</organism>
<reference evidence="5" key="1">
    <citation type="submission" date="2007-12" db="EMBL/GenBank/DDBJ databases">
        <title>Annotation of Entamoeba dispar SAW760.</title>
        <authorList>
            <person name="Lorenzi H."/>
            <person name="Inman J."/>
            <person name="Schobel S."/>
            <person name="Amedeo P."/>
            <person name="Caler E."/>
        </authorList>
    </citation>
    <scope>NUCLEOTIDE SEQUENCE [LARGE SCALE GENOMIC DNA]</scope>
    <source>
        <strain evidence="5">ATCC PRA-260 / SAW760</strain>
    </source>
</reference>
<evidence type="ECO:0008006" key="6">
    <source>
        <dbReference type="Google" id="ProtNLM"/>
    </source>
</evidence>
<dbReference type="OrthoDB" id="10020193at2759"/>
<evidence type="ECO:0000256" key="3">
    <source>
        <dbReference type="ARBA" id="ARBA00023134"/>
    </source>
</evidence>
<evidence type="ECO:0000256" key="2">
    <source>
        <dbReference type="ARBA" id="ARBA00022741"/>
    </source>
</evidence>
<evidence type="ECO:0000256" key="1">
    <source>
        <dbReference type="ARBA" id="ARBA00007756"/>
    </source>
</evidence>
<dbReference type="GO" id="GO:0005764">
    <property type="term" value="C:lysosome"/>
    <property type="evidence" value="ECO:0007669"/>
    <property type="project" value="TreeGrafter"/>
</dbReference>
<dbReference type="CDD" id="cd11384">
    <property type="entry name" value="RagA_like"/>
    <property type="match status" value="1"/>
</dbReference>
<proteinExistence type="inferred from homology"/>
<dbReference type="VEuPathDB" id="AmoebaDB:EDI_135420"/>
<protein>
    <recommendedName>
        <fullName evidence="6">GTP-binding protein</fullName>
    </recommendedName>
</protein>
<dbReference type="AlphaFoldDB" id="B0EEH4"/>
<dbReference type="SUPFAM" id="SSF52540">
    <property type="entry name" value="P-loop containing nucleoside triphosphate hydrolases"/>
    <property type="match status" value="1"/>
</dbReference>
<dbReference type="PANTHER" id="PTHR11259">
    <property type="entry name" value="RAS-RELATED GTP BINDING RAG/GTR YEAST"/>
    <property type="match status" value="1"/>
</dbReference>
<dbReference type="GO" id="GO:0009267">
    <property type="term" value="P:cellular response to starvation"/>
    <property type="evidence" value="ECO:0007669"/>
    <property type="project" value="TreeGrafter"/>
</dbReference>
<dbReference type="KEGG" id="edi:EDI_135420"/>